<dbReference type="EMBL" id="FQZF01000043">
    <property type="protein sequence ID" value="SHK32258.1"/>
    <property type="molecule type" value="Genomic_DNA"/>
</dbReference>
<keyword evidence="1" id="KW-0233">DNA recombination</keyword>
<accession>A0A1M6RIR5</accession>
<dbReference type="GO" id="GO:0003677">
    <property type="term" value="F:DNA binding"/>
    <property type="evidence" value="ECO:0007669"/>
    <property type="project" value="InterPro"/>
</dbReference>
<name>A0A1M6RIR5_9PROT</name>
<protein>
    <submittedName>
        <fullName evidence="3">Phage integrase family protein</fullName>
    </submittedName>
</protein>
<organism evidence="3 4">
    <name type="scientific">Muricoccus roseus</name>
    <dbReference type="NCBI Taxonomy" id="198092"/>
    <lineage>
        <taxon>Bacteria</taxon>
        <taxon>Pseudomonadati</taxon>
        <taxon>Pseudomonadota</taxon>
        <taxon>Alphaproteobacteria</taxon>
        <taxon>Acetobacterales</taxon>
        <taxon>Roseomonadaceae</taxon>
        <taxon>Muricoccus</taxon>
    </lineage>
</organism>
<dbReference type="PROSITE" id="PS51898">
    <property type="entry name" value="TYR_RECOMBINASE"/>
    <property type="match status" value="1"/>
</dbReference>
<dbReference type="Gene3D" id="1.10.443.10">
    <property type="entry name" value="Intergrase catalytic core"/>
    <property type="match status" value="1"/>
</dbReference>
<dbReference type="STRING" id="198092.SAMN02745194_04701"/>
<evidence type="ECO:0000259" key="2">
    <source>
        <dbReference type="PROSITE" id="PS51898"/>
    </source>
</evidence>
<dbReference type="Proteomes" id="UP000184387">
    <property type="component" value="Unassembled WGS sequence"/>
</dbReference>
<dbReference type="InterPro" id="IPR011010">
    <property type="entry name" value="DNA_brk_join_enz"/>
</dbReference>
<dbReference type="InterPro" id="IPR002104">
    <property type="entry name" value="Integrase_catalytic"/>
</dbReference>
<evidence type="ECO:0000313" key="4">
    <source>
        <dbReference type="Proteomes" id="UP000184387"/>
    </source>
</evidence>
<dbReference type="InterPro" id="IPR013762">
    <property type="entry name" value="Integrase-like_cat_sf"/>
</dbReference>
<proteinExistence type="predicted"/>
<evidence type="ECO:0000256" key="1">
    <source>
        <dbReference type="ARBA" id="ARBA00023172"/>
    </source>
</evidence>
<gene>
    <name evidence="3" type="ORF">SAMN02745194_04701</name>
</gene>
<keyword evidence="4" id="KW-1185">Reference proteome</keyword>
<dbReference type="Pfam" id="PF00589">
    <property type="entry name" value="Phage_integrase"/>
    <property type="match status" value="1"/>
</dbReference>
<dbReference type="RefSeq" id="WP_073139707.1">
    <property type="nucleotide sequence ID" value="NZ_FQZF01000043.1"/>
</dbReference>
<dbReference type="GO" id="GO:0015074">
    <property type="term" value="P:DNA integration"/>
    <property type="evidence" value="ECO:0007669"/>
    <property type="project" value="InterPro"/>
</dbReference>
<dbReference type="SUPFAM" id="SSF56349">
    <property type="entry name" value="DNA breaking-rejoining enzymes"/>
    <property type="match status" value="1"/>
</dbReference>
<dbReference type="AlphaFoldDB" id="A0A1M6RIR5"/>
<evidence type="ECO:0000313" key="3">
    <source>
        <dbReference type="EMBL" id="SHK32258.1"/>
    </source>
</evidence>
<dbReference type="GO" id="GO:0006310">
    <property type="term" value="P:DNA recombination"/>
    <property type="evidence" value="ECO:0007669"/>
    <property type="project" value="UniProtKB-KW"/>
</dbReference>
<feature type="domain" description="Tyr recombinase" evidence="2">
    <location>
        <begin position="1"/>
        <end position="123"/>
    </location>
</feature>
<reference evidence="3 4" key="1">
    <citation type="submission" date="2016-11" db="EMBL/GenBank/DDBJ databases">
        <authorList>
            <person name="Jaros S."/>
            <person name="Januszkiewicz K."/>
            <person name="Wedrychowicz H."/>
        </authorList>
    </citation>
    <scope>NUCLEOTIDE SEQUENCE [LARGE SCALE GENOMIC DNA]</scope>
    <source>
        <strain evidence="3 4">DSM 14916</strain>
    </source>
</reference>
<sequence>MLRRRAILDSIDISTPGGLRDRALIALMIYSLARIGAALAMKVEDAYIEKRRFWVRLHEKGVKEHAMPCHHTLEEYLYAYIDGCGLAHDPKGRCSKRSHATAAQGAAQGSSHTRLCDRATLTQ</sequence>